<dbReference type="RefSeq" id="XP_055869103.1">
    <property type="nucleotide sequence ID" value="XM_056013128.1"/>
</dbReference>
<dbReference type="PANTHER" id="PTHR39369">
    <property type="entry name" value="LIN-24 (TWENTY-FOUR) LIKE"/>
    <property type="match status" value="1"/>
</dbReference>
<organism evidence="1 5">
    <name type="scientific">Biomphalaria glabrata</name>
    <name type="common">Bloodfluke planorb</name>
    <name type="synonym">Freshwater snail</name>
    <dbReference type="NCBI Taxonomy" id="6526"/>
    <lineage>
        <taxon>Eukaryota</taxon>
        <taxon>Metazoa</taxon>
        <taxon>Spiralia</taxon>
        <taxon>Lophotrochozoa</taxon>
        <taxon>Mollusca</taxon>
        <taxon>Gastropoda</taxon>
        <taxon>Heterobranchia</taxon>
        <taxon>Euthyneura</taxon>
        <taxon>Panpulmonata</taxon>
        <taxon>Hygrophila</taxon>
        <taxon>Lymnaeoidea</taxon>
        <taxon>Planorbidae</taxon>
        <taxon>Biomphalaria</taxon>
    </lineage>
</organism>
<gene>
    <name evidence="2 3 4 5 6" type="primary">LOC106058182</name>
</gene>
<dbReference type="GeneID" id="106058182"/>
<dbReference type="CDD" id="cd20237">
    <property type="entry name" value="PFM_LIN24-like"/>
    <property type="match status" value="1"/>
</dbReference>
<name>A0A9W2Z214_BIOGL</name>
<accession>A0A9W2Z214</accession>
<dbReference type="SUPFAM" id="SSF56973">
    <property type="entry name" value="Aerolisin/ETX pore-forming domain"/>
    <property type="match status" value="1"/>
</dbReference>
<evidence type="ECO:0000313" key="5">
    <source>
        <dbReference type="RefSeq" id="XP_055869106.1"/>
    </source>
</evidence>
<dbReference type="PANTHER" id="PTHR39369:SF6">
    <property type="entry name" value="LIN-24 (TWENTY-FOUR) LIKE"/>
    <property type="match status" value="1"/>
</dbReference>
<evidence type="ECO:0000313" key="1">
    <source>
        <dbReference type="Proteomes" id="UP001165740"/>
    </source>
</evidence>
<dbReference type="Gene3D" id="2.170.15.10">
    <property type="entry name" value="Proaerolysin, chain A, domain 3"/>
    <property type="match status" value="1"/>
</dbReference>
<proteinExistence type="predicted"/>
<dbReference type="RefSeq" id="XP_055869104.1">
    <property type="nucleotide sequence ID" value="XM_056013129.1"/>
</dbReference>
<protein>
    <submittedName>
        <fullName evidence="2 3">Uncharacterized protein LOC106058182</fullName>
    </submittedName>
</protein>
<evidence type="ECO:0000313" key="4">
    <source>
        <dbReference type="RefSeq" id="XP_055869105.1"/>
    </source>
</evidence>
<evidence type="ECO:0000313" key="3">
    <source>
        <dbReference type="RefSeq" id="XP_055869104.1"/>
    </source>
</evidence>
<dbReference type="OrthoDB" id="9977517at2759"/>
<keyword evidence="1" id="KW-1185">Reference proteome</keyword>
<evidence type="ECO:0000313" key="2">
    <source>
        <dbReference type="RefSeq" id="XP_055869103.1"/>
    </source>
</evidence>
<dbReference type="OMA" id="VEIKWEY"/>
<dbReference type="AlphaFoldDB" id="A0A9W2Z214"/>
<dbReference type="Pfam" id="PF03318">
    <property type="entry name" value="ETX_MTX2"/>
    <property type="match status" value="1"/>
</dbReference>
<dbReference type="RefSeq" id="XP_055869107.1">
    <property type="nucleotide sequence ID" value="XM_056013132.1"/>
</dbReference>
<sequence>MFCCCMSLPTMKDENPLIVDLRKILCDKAWACFLSTLSWWQTRFIKRDDFLFDIPEKFFVFKDIGQEFHPRPSQSLEQQDMSNRLQANASSLETLSRPETFALDTVFNNDTAETQMYHFRFEKSRRTEISVTFQKGFTIGGKANFSIGVPQFFGEGSLGAEIQLQYQVSKAEGQTFEETVLMEATSDITVGPNSCYHAKVQLEEKTFITDFTVTTRMEIPQDRAPVYINRKSDGELIFVYNVNNLRTTFTRKLVPCVRNLGENEKGDPKVIDFETKGVMKGSIACNHTIELKSDEPEDLKQRAQGRTWKEI</sequence>
<dbReference type="RefSeq" id="XP_055869105.1">
    <property type="nucleotide sequence ID" value="XM_056013130.1"/>
</dbReference>
<dbReference type="InterPro" id="IPR004991">
    <property type="entry name" value="Aerolysin-like"/>
</dbReference>
<dbReference type="Proteomes" id="UP001165740">
    <property type="component" value="Chromosome 15"/>
</dbReference>
<dbReference type="RefSeq" id="XP_055869106.1">
    <property type="nucleotide sequence ID" value="XM_056013131.1"/>
</dbReference>
<evidence type="ECO:0000313" key="6">
    <source>
        <dbReference type="RefSeq" id="XP_055869107.1"/>
    </source>
</evidence>
<reference evidence="2 3" key="1">
    <citation type="submission" date="2025-04" db="UniProtKB">
        <authorList>
            <consortium name="RefSeq"/>
        </authorList>
    </citation>
    <scope>IDENTIFICATION</scope>
</reference>